<proteinExistence type="predicted"/>
<keyword evidence="2" id="KW-1185">Reference proteome</keyword>
<name>A0ABR4LYY2_9EURO</name>
<organism evidence="1 2">
    <name type="scientific">Aspergillus lucknowensis</name>
    <dbReference type="NCBI Taxonomy" id="176173"/>
    <lineage>
        <taxon>Eukaryota</taxon>
        <taxon>Fungi</taxon>
        <taxon>Dikarya</taxon>
        <taxon>Ascomycota</taxon>
        <taxon>Pezizomycotina</taxon>
        <taxon>Eurotiomycetes</taxon>
        <taxon>Eurotiomycetidae</taxon>
        <taxon>Eurotiales</taxon>
        <taxon>Aspergillaceae</taxon>
        <taxon>Aspergillus</taxon>
        <taxon>Aspergillus subgen. Nidulantes</taxon>
    </lineage>
</organism>
<reference evidence="1 2" key="1">
    <citation type="submission" date="2024-07" db="EMBL/GenBank/DDBJ databases">
        <title>Section-level genome sequencing and comparative genomics of Aspergillus sections Usti and Cavernicolus.</title>
        <authorList>
            <consortium name="Lawrence Berkeley National Laboratory"/>
            <person name="Nybo J.L."/>
            <person name="Vesth T.C."/>
            <person name="Theobald S."/>
            <person name="Frisvad J.C."/>
            <person name="Larsen T.O."/>
            <person name="Kjaerboelling I."/>
            <person name="Rothschild-Mancinelli K."/>
            <person name="Lyhne E.K."/>
            <person name="Kogle M.E."/>
            <person name="Barry K."/>
            <person name="Clum A."/>
            <person name="Na H."/>
            <person name="Ledsgaard L."/>
            <person name="Lin J."/>
            <person name="Lipzen A."/>
            <person name="Kuo A."/>
            <person name="Riley R."/>
            <person name="Mondo S."/>
            <person name="Labutti K."/>
            <person name="Haridas S."/>
            <person name="Pangalinan J."/>
            <person name="Salamov A.A."/>
            <person name="Simmons B.A."/>
            <person name="Magnuson J.K."/>
            <person name="Chen J."/>
            <person name="Drula E."/>
            <person name="Henrissat B."/>
            <person name="Wiebenga A."/>
            <person name="Lubbers R.J."/>
            <person name="Gomes A.C."/>
            <person name="Macurrencykelacurrency M.R."/>
            <person name="Stajich J."/>
            <person name="Grigoriev I.V."/>
            <person name="Mortensen U.H."/>
            <person name="De Vries R.P."/>
            <person name="Baker S.E."/>
            <person name="Andersen M.R."/>
        </authorList>
    </citation>
    <scope>NUCLEOTIDE SEQUENCE [LARGE SCALE GENOMIC DNA]</scope>
    <source>
        <strain evidence="1 2">CBS 449.75</strain>
    </source>
</reference>
<dbReference type="RefSeq" id="XP_070888715.1">
    <property type="nucleotide sequence ID" value="XM_071027326.1"/>
</dbReference>
<accession>A0ABR4LYY2</accession>
<dbReference type="Proteomes" id="UP001610432">
    <property type="component" value="Unassembled WGS sequence"/>
</dbReference>
<gene>
    <name evidence="1" type="ORF">BJX67DRAFT_320704</name>
</gene>
<protein>
    <submittedName>
        <fullName evidence="1">Uncharacterized protein</fullName>
    </submittedName>
</protein>
<sequence>MRDGITVSAWDGENEGERVGSVDTVQTLQTTPRFDARPIRQSLISLWLHLGTGEAFPSGLEQDRYDKHGRRTIDGFFSPVNFFPGGPCFQRHHKTFRDHMYDRSRSGVRTIRSTVLRVSPVLGDRLSWRCKDRGGPSRSVVQMCCETVARKGSLRWTYRSSRSWSGIKGLHAAPPKCRLQM</sequence>
<evidence type="ECO:0000313" key="2">
    <source>
        <dbReference type="Proteomes" id="UP001610432"/>
    </source>
</evidence>
<dbReference type="EMBL" id="JBFXLQ010000008">
    <property type="protein sequence ID" value="KAL2869736.1"/>
    <property type="molecule type" value="Genomic_DNA"/>
</dbReference>
<dbReference type="GeneID" id="98142398"/>
<evidence type="ECO:0000313" key="1">
    <source>
        <dbReference type="EMBL" id="KAL2869736.1"/>
    </source>
</evidence>
<comment type="caution">
    <text evidence="1">The sequence shown here is derived from an EMBL/GenBank/DDBJ whole genome shotgun (WGS) entry which is preliminary data.</text>
</comment>